<proteinExistence type="predicted"/>
<protein>
    <recommendedName>
        <fullName evidence="5">HTH tetR-type domain-containing protein</fullName>
    </recommendedName>
</protein>
<dbReference type="Proteomes" id="UP000323274">
    <property type="component" value="Unassembled WGS sequence"/>
</dbReference>
<keyword evidence="3" id="KW-0804">Transcription</keyword>
<dbReference type="EMBL" id="BJJW01000006">
    <property type="protein sequence ID" value="GDZ84026.1"/>
    <property type="molecule type" value="Genomic_DNA"/>
</dbReference>
<dbReference type="InterPro" id="IPR009057">
    <property type="entry name" value="Homeodomain-like_sf"/>
</dbReference>
<dbReference type="GO" id="GO:0003677">
    <property type="term" value="F:DNA binding"/>
    <property type="evidence" value="ECO:0007669"/>
    <property type="project" value="UniProtKB-UniRule"/>
</dbReference>
<evidence type="ECO:0000256" key="1">
    <source>
        <dbReference type="ARBA" id="ARBA00023015"/>
    </source>
</evidence>
<accession>A0A5A5U1V1</accession>
<dbReference type="AlphaFoldDB" id="A0A5A5U1V1"/>
<name>A0A5A5U1V1_LEUCI</name>
<feature type="domain" description="HTH tetR-type" evidence="5">
    <location>
        <begin position="6"/>
        <end position="66"/>
    </location>
</feature>
<dbReference type="RefSeq" id="WP_040189923.1">
    <property type="nucleotide sequence ID" value="NZ_BJJW01000006.1"/>
</dbReference>
<organism evidence="6 7">
    <name type="scientific">Leuconostoc citreum</name>
    <dbReference type="NCBI Taxonomy" id="33964"/>
    <lineage>
        <taxon>Bacteria</taxon>
        <taxon>Bacillati</taxon>
        <taxon>Bacillota</taxon>
        <taxon>Bacilli</taxon>
        <taxon>Lactobacillales</taxon>
        <taxon>Lactobacillaceae</taxon>
        <taxon>Leuconostoc</taxon>
    </lineage>
</organism>
<dbReference type="PANTHER" id="PTHR47506">
    <property type="entry name" value="TRANSCRIPTIONAL REGULATORY PROTEIN"/>
    <property type="match status" value="1"/>
</dbReference>
<dbReference type="PROSITE" id="PS50977">
    <property type="entry name" value="HTH_TETR_2"/>
    <property type="match status" value="1"/>
</dbReference>
<comment type="caution">
    <text evidence="6">The sequence shown here is derived from an EMBL/GenBank/DDBJ whole genome shotgun (WGS) entry which is preliminary data.</text>
</comment>
<dbReference type="Pfam" id="PF00440">
    <property type="entry name" value="TetR_N"/>
    <property type="match status" value="1"/>
</dbReference>
<evidence type="ECO:0000256" key="2">
    <source>
        <dbReference type="ARBA" id="ARBA00023125"/>
    </source>
</evidence>
<dbReference type="PANTHER" id="PTHR47506:SF1">
    <property type="entry name" value="HTH-TYPE TRANSCRIPTIONAL REGULATOR YJDC"/>
    <property type="match status" value="1"/>
</dbReference>
<evidence type="ECO:0000313" key="7">
    <source>
        <dbReference type="Proteomes" id="UP000323274"/>
    </source>
</evidence>
<sequence>MGRKKSFDQHIVVAQMSTLFVQRGFEGTSLDDLVTATGLLRGSLYSEFGSKQGMFMACLKANLKKQPLDDVTWRLLLVAMLELTSNSQAVNEIVSQWYAKQNSPNIATQLGQQLLKHSHILSGDNDNGKRS</sequence>
<dbReference type="Gene3D" id="1.10.10.60">
    <property type="entry name" value="Homeodomain-like"/>
    <property type="match status" value="1"/>
</dbReference>
<keyword evidence="2 4" id="KW-0238">DNA-binding</keyword>
<evidence type="ECO:0000256" key="3">
    <source>
        <dbReference type="ARBA" id="ARBA00023163"/>
    </source>
</evidence>
<reference evidence="6 7" key="1">
    <citation type="submission" date="2019-04" db="EMBL/GenBank/DDBJ databases">
        <title>A pseudo-fructophilic Leuconostoc citreum strain F192-5 isolated from peel of satsuma mandarin: the first report for isolation and characterization of strain-dependent fructophilic-like characteristics.</title>
        <authorList>
            <person name="Maeno S."/>
            <person name="Tanizawa Y."/>
            <person name="Kajikawa A."/>
            <person name="Kanesaki Y."/>
            <person name="Kubota E."/>
            <person name="Arita M."/>
            <person name="Leon D."/>
            <person name="Endo A."/>
        </authorList>
    </citation>
    <scope>NUCLEOTIDE SEQUENCE [LARGE SCALE GENOMIC DNA]</scope>
    <source>
        <strain evidence="6 7">F192-5</strain>
    </source>
</reference>
<evidence type="ECO:0000256" key="4">
    <source>
        <dbReference type="PROSITE-ProRule" id="PRU00335"/>
    </source>
</evidence>
<feature type="DNA-binding region" description="H-T-H motif" evidence="4">
    <location>
        <begin position="29"/>
        <end position="48"/>
    </location>
</feature>
<gene>
    <name evidence="6" type="ORF">LCIT_12680</name>
</gene>
<evidence type="ECO:0000313" key="6">
    <source>
        <dbReference type="EMBL" id="GDZ84026.1"/>
    </source>
</evidence>
<dbReference type="InterPro" id="IPR001647">
    <property type="entry name" value="HTH_TetR"/>
</dbReference>
<dbReference type="SUPFAM" id="SSF46689">
    <property type="entry name" value="Homeodomain-like"/>
    <property type="match status" value="1"/>
</dbReference>
<evidence type="ECO:0000259" key="5">
    <source>
        <dbReference type="PROSITE" id="PS50977"/>
    </source>
</evidence>
<keyword evidence="1" id="KW-0805">Transcription regulation</keyword>